<accession>A0ABW4RT61</accession>
<keyword evidence="3" id="KW-1185">Reference proteome</keyword>
<dbReference type="PANTHER" id="PTHR46211">
    <property type="entry name" value="GLYCEROPHOSPHORYL DIESTER PHOSPHODIESTERASE"/>
    <property type="match status" value="1"/>
</dbReference>
<name>A0ABW4RT61_9ACTN</name>
<dbReference type="PANTHER" id="PTHR46211:SF14">
    <property type="entry name" value="GLYCEROPHOSPHODIESTER PHOSPHODIESTERASE"/>
    <property type="match status" value="1"/>
</dbReference>
<dbReference type="InterPro" id="IPR030395">
    <property type="entry name" value="GP_PDE_dom"/>
</dbReference>
<proteinExistence type="predicted"/>
<sequence length="285" mass="31493">MAPRSAIRTTPRPSRRALLGAAVGTMALGACGKSTEELEVPYHDAFVIAHRGGGRNWPEMTLYAYQQAAQLSGLGRMEVSVRRSRDGVLLCHHDATTGRVGTQDLEIAKTDWKDLARVAISPRETLDPSQPGRPLARFQEVLDAWPEGIEMWVEPKSDDAVEPLFRKLSHLPDLKVVWKRPINAPGFDKAKQQGWGTFGYVLAGEKQFSYLEQVAPSKELDHVGVPVEADDERIRRVVDLAGSYGTSTVAWALSDLAQRDRVLRLGCRGLMCSNIVELLDAPMPQ</sequence>
<dbReference type="PROSITE" id="PS51257">
    <property type="entry name" value="PROKAR_LIPOPROTEIN"/>
    <property type="match status" value="1"/>
</dbReference>
<dbReference type="InterPro" id="IPR017946">
    <property type="entry name" value="PLC-like_Pdiesterase_TIM-brl"/>
</dbReference>
<dbReference type="Gene3D" id="3.20.20.190">
    <property type="entry name" value="Phosphatidylinositol (PI) phosphodiesterase"/>
    <property type="match status" value="1"/>
</dbReference>
<reference evidence="3" key="1">
    <citation type="journal article" date="2019" name="Int. J. Syst. Evol. Microbiol.">
        <title>The Global Catalogue of Microorganisms (GCM) 10K type strain sequencing project: providing services to taxonomists for standard genome sequencing and annotation.</title>
        <authorList>
            <consortium name="The Broad Institute Genomics Platform"/>
            <consortium name="The Broad Institute Genome Sequencing Center for Infectious Disease"/>
            <person name="Wu L."/>
            <person name="Ma J."/>
        </authorList>
    </citation>
    <scope>NUCLEOTIDE SEQUENCE [LARGE SCALE GENOMIC DNA]</scope>
    <source>
        <strain evidence="3">CAIM 431</strain>
    </source>
</reference>
<evidence type="ECO:0000313" key="3">
    <source>
        <dbReference type="Proteomes" id="UP001597326"/>
    </source>
</evidence>
<protein>
    <submittedName>
        <fullName evidence="2">Glycerophosphodiester phosphodiesterase</fullName>
    </submittedName>
</protein>
<evidence type="ECO:0000259" key="1">
    <source>
        <dbReference type="PROSITE" id="PS51704"/>
    </source>
</evidence>
<gene>
    <name evidence="2" type="ORF">ACFSCS_03585</name>
</gene>
<comment type="caution">
    <text evidence="2">The sequence shown here is derived from an EMBL/GenBank/DDBJ whole genome shotgun (WGS) entry which is preliminary data.</text>
</comment>
<dbReference type="Proteomes" id="UP001597326">
    <property type="component" value="Unassembled WGS sequence"/>
</dbReference>
<feature type="domain" description="GP-PDE" evidence="1">
    <location>
        <begin position="45"/>
        <end position="282"/>
    </location>
</feature>
<dbReference type="Pfam" id="PF03009">
    <property type="entry name" value="GDPD"/>
    <property type="match status" value="1"/>
</dbReference>
<dbReference type="SUPFAM" id="SSF51695">
    <property type="entry name" value="PLC-like phosphodiesterases"/>
    <property type="match status" value="1"/>
</dbReference>
<dbReference type="RefSeq" id="WP_343872264.1">
    <property type="nucleotide sequence ID" value="NZ_BAAAIX010000007.1"/>
</dbReference>
<organism evidence="2 3">
    <name type="scientific">Luteococcus peritonei</name>
    <dbReference type="NCBI Taxonomy" id="88874"/>
    <lineage>
        <taxon>Bacteria</taxon>
        <taxon>Bacillati</taxon>
        <taxon>Actinomycetota</taxon>
        <taxon>Actinomycetes</taxon>
        <taxon>Propionibacteriales</taxon>
        <taxon>Propionibacteriaceae</taxon>
        <taxon>Luteococcus</taxon>
    </lineage>
</organism>
<dbReference type="PROSITE" id="PS51704">
    <property type="entry name" value="GP_PDE"/>
    <property type="match status" value="1"/>
</dbReference>
<evidence type="ECO:0000313" key="2">
    <source>
        <dbReference type="EMBL" id="MFD1889269.1"/>
    </source>
</evidence>
<dbReference type="EMBL" id="JBHUFZ010000008">
    <property type="protein sequence ID" value="MFD1889269.1"/>
    <property type="molecule type" value="Genomic_DNA"/>
</dbReference>